<dbReference type="CDD" id="cd00449">
    <property type="entry name" value="PLPDE_IV"/>
    <property type="match status" value="1"/>
</dbReference>
<evidence type="ECO:0000256" key="3">
    <source>
        <dbReference type="ARBA" id="ARBA00004931"/>
    </source>
</evidence>
<comment type="caution">
    <text evidence="11">The sequence shown here is derived from an EMBL/GenBank/DDBJ whole genome shotgun (WGS) entry which is preliminary data.</text>
</comment>
<dbReference type="STRING" id="1503925.TH53_00600"/>
<comment type="catalytic activity">
    <reaction evidence="8">
        <text>L-valine + 2-oxoglutarate = 3-methyl-2-oxobutanoate + L-glutamate</text>
        <dbReference type="Rhea" id="RHEA:24813"/>
        <dbReference type="ChEBI" id="CHEBI:11851"/>
        <dbReference type="ChEBI" id="CHEBI:16810"/>
        <dbReference type="ChEBI" id="CHEBI:29985"/>
        <dbReference type="ChEBI" id="CHEBI:57762"/>
        <dbReference type="EC" id="2.6.1.42"/>
    </reaction>
</comment>
<comment type="pathway">
    <text evidence="4">Amino-acid biosynthesis; L-leucine biosynthesis; L-leucine from 3-methyl-2-oxobutanoate: step 4/4.</text>
</comment>
<dbReference type="GO" id="GO:0004084">
    <property type="term" value="F:branched-chain-amino-acid transaminase activity"/>
    <property type="evidence" value="ECO:0007669"/>
    <property type="project" value="UniProtKB-EC"/>
</dbReference>
<dbReference type="PANTHER" id="PTHR42743:SF11">
    <property type="entry name" value="AMINODEOXYCHORISMATE LYASE"/>
    <property type="match status" value="1"/>
</dbReference>
<protein>
    <recommendedName>
        <fullName evidence="6">branched-chain-amino-acid transaminase</fullName>
        <ecNumber evidence="6">2.6.1.42</ecNumber>
    </recommendedName>
</protein>
<dbReference type="Gene3D" id="3.20.10.10">
    <property type="entry name" value="D-amino Acid Aminotransferase, subunit A, domain 2"/>
    <property type="match status" value="1"/>
</dbReference>
<keyword evidence="7" id="KW-0663">Pyridoxal phosphate</keyword>
<organism evidence="11 12">
    <name type="scientific">Pedobacter lusitanus</name>
    <dbReference type="NCBI Taxonomy" id="1503925"/>
    <lineage>
        <taxon>Bacteria</taxon>
        <taxon>Pseudomonadati</taxon>
        <taxon>Bacteroidota</taxon>
        <taxon>Sphingobacteriia</taxon>
        <taxon>Sphingobacteriales</taxon>
        <taxon>Sphingobacteriaceae</taxon>
        <taxon>Pedobacter</taxon>
    </lineage>
</organism>
<dbReference type="AlphaFoldDB" id="A0A0D0G2E9"/>
<comment type="pathway">
    <text evidence="2">Amino-acid biosynthesis; L-isoleucine biosynthesis; L-isoleucine from 2-oxobutanoate: step 4/4.</text>
</comment>
<dbReference type="RefSeq" id="WP_041877397.1">
    <property type="nucleotide sequence ID" value="NZ_CP157278.1"/>
</dbReference>
<comment type="catalytic activity">
    <reaction evidence="10">
        <text>L-leucine + 2-oxoglutarate = 4-methyl-2-oxopentanoate + L-glutamate</text>
        <dbReference type="Rhea" id="RHEA:18321"/>
        <dbReference type="ChEBI" id="CHEBI:16810"/>
        <dbReference type="ChEBI" id="CHEBI:17865"/>
        <dbReference type="ChEBI" id="CHEBI:29985"/>
        <dbReference type="ChEBI" id="CHEBI:57427"/>
        <dbReference type="EC" id="2.6.1.42"/>
    </reaction>
</comment>
<dbReference type="OrthoDB" id="9805628at2"/>
<dbReference type="PANTHER" id="PTHR42743">
    <property type="entry name" value="AMINO-ACID AMINOTRANSFERASE"/>
    <property type="match status" value="1"/>
</dbReference>
<evidence type="ECO:0000256" key="4">
    <source>
        <dbReference type="ARBA" id="ARBA00005072"/>
    </source>
</evidence>
<evidence type="ECO:0000256" key="2">
    <source>
        <dbReference type="ARBA" id="ARBA00004824"/>
    </source>
</evidence>
<keyword evidence="12" id="KW-1185">Reference proteome</keyword>
<dbReference type="GO" id="GO:0046394">
    <property type="term" value="P:carboxylic acid biosynthetic process"/>
    <property type="evidence" value="ECO:0007669"/>
    <property type="project" value="UniProtKB-ARBA"/>
</dbReference>
<dbReference type="SUPFAM" id="SSF56752">
    <property type="entry name" value="D-aminoacid aminotransferase-like PLP-dependent enzymes"/>
    <property type="match status" value="1"/>
</dbReference>
<dbReference type="InterPro" id="IPR036038">
    <property type="entry name" value="Aminotransferase-like"/>
</dbReference>
<evidence type="ECO:0000256" key="8">
    <source>
        <dbReference type="ARBA" id="ARBA00048212"/>
    </source>
</evidence>
<proteinExistence type="inferred from homology"/>
<comment type="catalytic activity">
    <reaction evidence="9">
        <text>L-isoleucine + 2-oxoglutarate = (S)-3-methyl-2-oxopentanoate + L-glutamate</text>
        <dbReference type="Rhea" id="RHEA:24801"/>
        <dbReference type="ChEBI" id="CHEBI:16810"/>
        <dbReference type="ChEBI" id="CHEBI:29985"/>
        <dbReference type="ChEBI" id="CHEBI:35146"/>
        <dbReference type="ChEBI" id="CHEBI:58045"/>
        <dbReference type="EC" id="2.6.1.42"/>
    </reaction>
</comment>
<evidence type="ECO:0000256" key="1">
    <source>
        <dbReference type="ARBA" id="ARBA00001933"/>
    </source>
</evidence>
<sequence>MSTNTVFLNDTFIGTDQASLLITDLSIQRGYGIFDFFKTVNGQPIFLDDHIERFYNSAKNMHLHVSQSPAELKKIIGELMQRNNLPDSGIKITLTGGYSEDAYALPPTQNLIITQVPLIIPQGLQAEGITLATYVYQRQLSAMKTLDYSMAIWLQPFIEENKADDVLYHFNGLVKETPRANLFIVTHEGEVITAKSDILSGVIRKNILNLEDSGFQISARDFTLAELYNASEAFLTSTTKNILPVLKVDGKEIGNGKAGRITAQLYTLLLDKIR</sequence>
<evidence type="ECO:0000256" key="5">
    <source>
        <dbReference type="ARBA" id="ARBA00009320"/>
    </source>
</evidence>
<comment type="pathway">
    <text evidence="3">Amino-acid biosynthesis; L-valine biosynthesis; L-valine from pyruvate: step 4/4.</text>
</comment>
<gene>
    <name evidence="11" type="ORF">TH53_00600</name>
</gene>
<evidence type="ECO:0000256" key="7">
    <source>
        <dbReference type="ARBA" id="ARBA00022898"/>
    </source>
</evidence>
<dbReference type="InterPro" id="IPR043132">
    <property type="entry name" value="BCAT-like_C"/>
</dbReference>
<comment type="cofactor">
    <cofactor evidence="1">
        <name>pyridoxal 5'-phosphate</name>
        <dbReference type="ChEBI" id="CHEBI:597326"/>
    </cofactor>
</comment>
<dbReference type="FunFam" id="3.20.10.10:FF:000002">
    <property type="entry name" value="D-alanine aminotransferase"/>
    <property type="match status" value="1"/>
</dbReference>
<reference evidence="11 12" key="1">
    <citation type="submission" date="2015-01" db="EMBL/GenBank/DDBJ databases">
        <title>Draft genome sequence of Pedobacter sp. NL19 isolated from sludge of an effluent treatment pond in an abandoned uranium mine.</title>
        <authorList>
            <person name="Santos T."/>
            <person name="Caetano T."/>
            <person name="Covas C."/>
            <person name="Cruz A."/>
            <person name="Mendo S."/>
        </authorList>
    </citation>
    <scope>NUCLEOTIDE SEQUENCE [LARGE SCALE GENOMIC DNA]</scope>
    <source>
        <strain evidence="11 12">NL19</strain>
    </source>
</reference>
<evidence type="ECO:0000256" key="9">
    <source>
        <dbReference type="ARBA" id="ARBA00048798"/>
    </source>
</evidence>
<dbReference type="Pfam" id="PF01063">
    <property type="entry name" value="Aminotran_4"/>
    <property type="match status" value="1"/>
</dbReference>
<dbReference type="GO" id="GO:0008652">
    <property type="term" value="P:amino acid biosynthetic process"/>
    <property type="evidence" value="ECO:0007669"/>
    <property type="project" value="UniProtKB-ARBA"/>
</dbReference>
<accession>A0A0D0G2E9</accession>
<dbReference type="Gene3D" id="3.30.470.10">
    <property type="match status" value="1"/>
</dbReference>
<dbReference type="InterPro" id="IPR001544">
    <property type="entry name" value="Aminotrans_IV"/>
</dbReference>
<dbReference type="Proteomes" id="UP000032049">
    <property type="component" value="Unassembled WGS sequence"/>
</dbReference>
<evidence type="ECO:0000313" key="11">
    <source>
        <dbReference type="EMBL" id="KIO78959.1"/>
    </source>
</evidence>
<comment type="similarity">
    <text evidence="5">Belongs to the class-IV pyridoxal-phosphate-dependent aminotransferase family.</text>
</comment>
<evidence type="ECO:0000256" key="10">
    <source>
        <dbReference type="ARBA" id="ARBA00049229"/>
    </source>
</evidence>
<evidence type="ECO:0000313" key="12">
    <source>
        <dbReference type="Proteomes" id="UP000032049"/>
    </source>
</evidence>
<dbReference type="InterPro" id="IPR043131">
    <property type="entry name" value="BCAT-like_N"/>
</dbReference>
<evidence type="ECO:0000256" key="6">
    <source>
        <dbReference type="ARBA" id="ARBA00013053"/>
    </source>
</evidence>
<dbReference type="EMBL" id="JXRA01000004">
    <property type="protein sequence ID" value="KIO78959.1"/>
    <property type="molecule type" value="Genomic_DNA"/>
</dbReference>
<name>A0A0D0G2E9_9SPHI</name>
<dbReference type="InterPro" id="IPR050571">
    <property type="entry name" value="Class-IV_PLP-Dep_Aminotrnsfr"/>
</dbReference>
<dbReference type="EC" id="2.6.1.42" evidence="6"/>